<dbReference type="Pfam" id="PF26109">
    <property type="entry name" value="WHD_BrxR"/>
    <property type="match status" value="1"/>
</dbReference>
<dbReference type="EMBL" id="WRPA01000011">
    <property type="protein sequence ID" value="MXR69575.1"/>
    <property type="molecule type" value="Genomic_DNA"/>
</dbReference>
<protein>
    <submittedName>
        <fullName evidence="3">WYL domain-containing protein</fullName>
    </submittedName>
</protein>
<dbReference type="Proteomes" id="UP000474778">
    <property type="component" value="Unassembled WGS sequence"/>
</dbReference>
<comment type="caution">
    <text evidence="3">The sequence shown here is derived from an EMBL/GenBank/DDBJ whole genome shotgun (WGS) entry which is preliminary data.</text>
</comment>
<evidence type="ECO:0000313" key="3">
    <source>
        <dbReference type="EMBL" id="MXR69575.1"/>
    </source>
</evidence>
<dbReference type="InterPro" id="IPR059020">
    <property type="entry name" value="CapW_CTD"/>
</dbReference>
<dbReference type="PIRSF" id="PIRSF015558">
    <property type="entry name" value="Txn_reg_DeoR_prd"/>
    <property type="match status" value="1"/>
</dbReference>
<dbReference type="InterPro" id="IPR059019">
    <property type="entry name" value="WHD_CapW"/>
</dbReference>
<reference evidence="3 4" key="1">
    <citation type="submission" date="2019-12" db="EMBL/GenBank/DDBJ databases">
        <title>Shewanella insulae sp. nov., isolated from a tidal flat.</title>
        <authorList>
            <person name="Yoon J.-H."/>
        </authorList>
    </citation>
    <scope>NUCLEOTIDE SEQUENCE [LARGE SCALE GENOMIC DNA]</scope>
    <source>
        <strain evidence="3 4">JBTF-M18</strain>
    </source>
</reference>
<dbReference type="InterPro" id="IPR016634">
    <property type="entry name" value="CapW-like"/>
</dbReference>
<dbReference type="AlphaFoldDB" id="A0A6L7HZ47"/>
<dbReference type="Pfam" id="PF26107">
    <property type="entry name" value="BrxR_CTD"/>
    <property type="match status" value="1"/>
</dbReference>
<proteinExistence type="predicted"/>
<evidence type="ECO:0000259" key="2">
    <source>
        <dbReference type="Pfam" id="PF26109"/>
    </source>
</evidence>
<evidence type="ECO:0000313" key="4">
    <source>
        <dbReference type="Proteomes" id="UP000474778"/>
    </source>
</evidence>
<evidence type="ECO:0000259" key="1">
    <source>
        <dbReference type="Pfam" id="PF26107"/>
    </source>
</evidence>
<dbReference type="PROSITE" id="PS52050">
    <property type="entry name" value="WYL"/>
    <property type="match status" value="1"/>
</dbReference>
<accession>A0A6L7HZ47</accession>
<name>A0A6L7HZ47_9GAMM</name>
<gene>
    <name evidence="3" type="ORF">GNT65_12970</name>
</gene>
<sequence length="315" mass="36514">MNEIMNNQYSYLELLEKTQSTSKADRLAFIDFLLMFKGGLNRSDLTDFFGIKEASASAAISDYKKYRKDNVSYEHREGRNVIKLNTFNPLLTFSAESALSMLANGFNKGKVDSQRFIPYERVALLPKKLDVEMISKVTRAISNRTAIDCEYFSRSIGTQIKRKLFPTAIFYDGISWMFRAYSLGSKFNDDGFKSFNFSRLKAATEVPNISASPTQRIESDKEWHMSIPVVLKVHPSIEGSQKETLIYEFDMDRDTEQLTISVKAVLFYYLVEQWKIDTRKVKEIDDDRRGNDNYNFLLINRSTMENYKCMENVLK</sequence>
<organism evidence="3 4">
    <name type="scientific">Shewanella insulae</name>
    <dbReference type="NCBI Taxonomy" id="2681496"/>
    <lineage>
        <taxon>Bacteria</taxon>
        <taxon>Pseudomonadati</taxon>
        <taxon>Pseudomonadota</taxon>
        <taxon>Gammaproteobacteria</taxon>
        <taxon>Alteromonadales</taxon>
        <taxon>Shewanellaceae</taxon>
        <taxon>Shewanella</taxon>
    </lineage>
</organism>
<keyword evidence="4" id="KW-1185">Reference proteome</keyword>
<feature type="domain" description="DNA-binding transcriptional repressor CapW C-terminal dimerisation" evidence="1">
    <location>
        <begin position="227"/>
        <end position="282"/>
    </location>
</feature>
<feature type="domain" description="DNA-binding transcriptional repressor CapW winged helix-turn-helix" evidence="2">
    <location>
        <begin position="25"/>
        <end position="92"/>
    </location>
</feature>